<keyword evidence="2" id="KW-0732">Signal</keyword>
<evidence type="ECO:0000313" key="3">
    <source>
        <dbReference type="EMBL" id="MFA1557972.1"/>
    </source>
</evidence>
<accession>A0ABV4R501</accession>
<name>A0ABV4R501_9ACTN</name>
<evidence type="ECO:0000313" key="4">
    <source>
        <dbReference type="Proteomes" id="UP001569904"/>
    </source>
</evidence>
<sequence length="704" mass="72629">MHQVFRGAARIAAVVGLAVSGSALVAVPPAIADIGFDMGLVCSGKSGTHDVALRIETTVPSTGTVGQPIQLGTIKIDVDLPPELVKEVSAISPGGASTPPATSVTPSSAPSPALGGVAEIQVAVHGPSGDRRAGWPAFALTAAPPRGDGAVHLTGSGVAPPVVPEAPGGLSWSAGAVDLSLVPGDTTTGKDAAGLALHCAAEKAPVLGSVRVQRGDEGTVPGASSAAPRQATASQEGLCKLIPGRGEDPRYAINYEDPKLREIFDSPKNPDGLNPGTDAGLMYCIKATGYFNIKKVGNAAPVAFENNVRVLTESYLGDLLFGPNWTDFRGYFINRTYPTPATMLGFGFMPTRAVAEAVQVGSPKTGANGPITGNLRILQKLSTEIDIPDPAVDRQQLKASAYVRVKAGKAEVNGVPLDLGDKCMTSPTSLSATGFMGTLETGTTQYDSGQSLIAENVTIPSFSGCGVTEDLSPILTASVSGSGNYANLESGIWCQVTTGNRCVDGAGALPQTFTVDPGGVVTAVAKPFTLGYVGDNAEFRCESATMRLDLERGHWQSRFRLGKGDMSLDGCEVEGSDGTVYQVKNKVTQDGSLWLNMTIDPTTGQSAMQINGVLLNAAVDVGGGEPCTLRISDNLSGIIFPGPREVPGYIGGSYGNGTLSGNVYNLKPSVNSTCSIPGFTDPLNGFNSFKGDFVFRPAQRITSP</sequence>
<dbReference type="Proteomes" id="UP001569904">
    <property type="component" value="Unassembled WGS sequence"/>
</dbReference>
<feature type="region of interest" description="Disordered" evidence="1">
    <location>
        <begin position="90"/>
        <end position="112"/>
    </location>
</feature>
<dbReference type="EMBL" id="JAXCEH010000025">
    <property type="protein sequence ID" value="MFA1557972.1"/>
    <property type="molecule type" value="Genomic_DNA"/>
</dbReference>
<proteinExistence type="predicted"/>
<evidence type="ECO:0000256" key="1">
    <source>
        <dbReference type="SAM" id="MobiDB-lite"/>
    </source>
</evidence>
<organism evidence="3 4">
    <name type="scientific">Actinomadura chokoriensis</name>
    <dbReference type="NCBI Taxonomy" id="454156"/>
    <lineage>
        <taxon>Bacteria</taxon>
        <taxon>Bacillati</taxon>
        <taxon>Actinomycetota</taxon>
        <taxon>Actinomycetes</taxon>
        <taxon>Streptosporangiales</taxon>
        <taxon>Thermomonosporaceae</taxon>
        <taxon>Actinomadura</taxon>
    </lineage>
</organism>
<comment type="caution">
    <text evidence="3">The sequence shown here is derived from an EMBL/GenBank/DDBJ whole genome shotgun (WGS) entry which is preliminary data.</text>
</comment>
<gene>
    <name evidence="3" type="ORF">SM436_30170</name>
</gene>
<feature type="signal peptide" evidence="2">
    <location>
        <begin position="1"/>
        <end position="25"/>
    </location>
</feature>
<protein>
    <submittedName>
        <fullName evidence="3">DUF6801 domain-containing protein</fullName>
    </submittedName>
</protein>
<dbReference type="RefSeq" id="WP_371944830.1">
    <property type="nucleotide sequence ID" value="NZ_JAXCEH010000025.1"/>
</dbReference>
<keyword evidence="4" id="KW-1185">Reference proteome</keyword>
<feature type="chain" id="PRO_5047065930" evidence="2">
    <location>
        <begin position="26"/>
        <end position="704"/>
    </location>
</feature>
<evidence type="ECO:0000256" key="2">
    <source>
        <dbReference type="SAM" id="SignalP"/>
    </source>
</evidence>
<feature type="compositionally biased region" description="Low complexity" evidence="1">
    <location>
        <begin position="96"/>
        <end position="112"/>
    </location>
</feature>
<reference evidence="3 4" key="1">
    <citation type="submission" date="2023-11" db="EMBL/GenBank/DDBJ databases">
        <title>Actinomadura monticuli sp. nov., isolated from volcanic ash.</title>
        <authorList>
            <person name="Lee S.D."/>
            <person name="Yang H."/>
            <person name="Kim I.S."/>
        </authorList>
    </citation>
    <scope>NUCLEOTIDE SEQUENCE [LARGE SCALE GENOMIC DNA]</scope>
    <source>
        <strain evidence="3 4">DSM 45346</strain>
    </source>
</reference>